<protein>
    <submittedName>
        <fullName evidence="4">Osteocrin isoform X1</fullName>
    </submittedName>
</protein>
<feature type="region of interest" description="Disordered" evidence="1">
    <location>
        <begin position="146"/>
        <end position="187"/>
    </location>
</feature>
<evidence type="ECO:0000256" key="2">
    <source>
        <dbReference type="SAM" id="SignalP"/>
    </source>
</evidence>
<keyword evidence="2" id="KW-0732">Signal</keyword>
<evidence type="ECO:0000256" key="1">
    <source>
        <dbReference type="SAM" id="MobiDB-lite"/>
    </source>
</evidence>
<dbReference type="PANTHER" id="PTHR35353:SF1">
    <property type="entry name" value="OSTEOCRIN"/>
    <property type="match status" value="1"/>
</dbReference>
<sequence>MLPSQRAAGYLVLAITLFQWPPEMALQAEALQEQQQQQQLPFGRSLAQGMVPPSPSHDEKSAMDLASKLLLLDELVSLENDVGETKKKRSFSGFGSPLDRLSAGSVDLKTKQRKVVDLPKRRFGIPLDRIGGNRLNNSRDLPALMDAVSRRAPGSEDASVSPGLLTLPLRNRPSKKCNPPLLPSNKP</sequence>
<dbReference type="Pfam" id="PF11037">
    <property type="entry name" value="Musclin"/>
    <property type="match status" value="1"/>
</dbReference>
<dbReference type="GeneID" id="110085940"/>
<reference evidence="4" key="1">
    <citation type="submission" date="2025-08" db="UniProtKB">
        <authorList>
            <consortium name="RefSeq"/>
        </authorList>
    </citation>
    <scope>IDENTIFICATION</scope>
</reference>
<dbReference type="InterPro" id="IPR021088">
    <property type="entry name" value="Osteocrin"/>
</dbReference>
<accession>A0ABM5G4B0</accession>
<dbReference type="RefSeq" id="XP_072852488.1">
    <property type="nucleotide sequence ID" value="XM_072996387.1"/>
</dbReference>
<name>A0ABM5G4B0_9SAUR</name>
<organism evidence="3 4">
    <name type="scientific">Pogona vitticeps</name>
    <name type="common">central bearded dragon</name>
    <dbReference type="NCBI Taxonomy" id="103695"/>
    <lineage>
        <taxon>Eukaryota</taxon>
        <taxon>Metazoa</taxon>
        <taxon>Chordata</taxon>
        <taxon>Craniata</taxon>
        <taxon>Vertebrata</taxon>
        <taxon>Euteleostomi</taxon>
        <taxon>Lepidosauria</taxon>
        <taxon>Squamata</taxon>
        <taxon>Bifurcata</taxon>
        <taxon>Unidentata</taxon>
        <taxon>Episquamata</taxon>
        <taxon>Toxicofera</taxon>
        <taxon>Iguania</taxon>
        <taxon>Acrodonta</taxon>
        <taxon>Agamidae</taxon>
        <taxon>Amphibolurinae</taxon>
        <taxon>Pogona</taxon>
    </lineage>
</organism>
<feature type="chain" id="PRO_5045160861" evidence="2">
    <location>
        <begin position="26"/>
        <end position="187"/>
    </location>
</feature>
<proteinExistence type="predicted"/>
<feature type="signal peptide" evidence="2">
    <location>
        <begin position="1"/>
        <end position="25"/>
    </location>
</feature>
<dbReference type="PANTHER" id="PTHR35353">
    <property type="entry name" value="OSTEOCRIN"/>
    <property type="match status" value="1"/>
</dbReference>
<dbReference type="Proteomes" id="UP001652642">
    <property type="component" value="Chromosome 3"/>
</dbReference>
<gene>
    <name evidence="4" type="primary">OSTN</name>
</gene>
<evidence type="ECO:0000313" key="3">
    <source>
        <dbReference type="Proteomes" id="UP001652642"/>
    </source>
</evidence>
<keyword evidence="3" id="KW-1185">Reference proteome</keyword>
<evidence type="ECO:0000313" key="4">
    <source>
        <dbReference type="RefSeq" id="XP_072852488.1"/>
    </source>
</evidence>